<dbReference type="InterPro" id="IPR050309">
    <property type="entry name" value="Type-B_Carboxylest/Lipase"/>
</dbReference>
<feature type="domain" description="Carboxylesterase type B" evidence="4">
    <location>
        <begin position="12"/>
        <end position="323"/>
    </location>
</feature>
<evidence type="ECO:0000256" key="3">
    <source>
        <dbReference type="RuleBase" id="RU361235"/>
    </source>
</evidence>
<dbReference type="PANTHER" id="PTHR11559">
    <property type="entry name" value="CARBOXYLESTERASE"/>
    <property type="match status" value="1"/>
</dbReference>
<dbReference type="InterPro" id="IPR029058">
    <property type="entry name" value="AB_hydrolase_fold"/>
</dbReference>
<dbReference type="Pfam" id="PF00135">
    <property type="entry name" value="COesterase"/>
    <property type="match status" value="1"/>
</dbReference>
<dbReference type="Gene3D" id="3.40.50.1820">
    <property type="entry name" value="alpha/beta hydrolase"/>
    <property type="match status" value="1"/>
</dbReference>
<accession>A0A7K3WGD0</accession>
<dbReference type="Proteomes" id="UP000470470">
    <property type="component" value="Unassembled WGS sequence"/>
</dbReference>
<evidence type="ECO:0000313" key="6">
    <source>
        <dbReference type="Proteomes" id="UP000470470"/>
    </source>
</evidence>
<evidence type="ECO:0000256" key="1">
    <source>
        <dbReference type="ARBA" id="ARBA00005964"/>
    </source>
</evidence>
<reference evidence="5 6" key="1">
    <citation type="submission" date="2020-02" db="EMBL/GenBank/DDBJ databases">
        <title>The whole genome sequence of CPCC 205119.</title>
        <authorList>
            <person name="Jiang Z."/>
        </authorList>
    </citation>
    <scope>NUCLEOTIDE SEQUENCE [LARGE SCALE GENOMIC DNA]</scope>
    <source>
        <strain evidence="5 6">CPCC 205119</strain>
    </source>
</reference>
<keyword evidence="6" id="KW-1185">Reference proteome</keyword>
<dbReference type="InterPro" id="IPR019826">
    <property type="entry name" value="Carboxylesterase_B_AS"/>
</dbReference>
<name>A0A7K3WGD0_9ACTN</name>
<dbReference type="AlphaFoldDB" id="A0A7K3WGD0"/>
<comment type="caution">
    <text evidence="5">The sequence shown here is derived from an EMBL/GenBank/DDBJ whole genome shotgun (WGS) entry which is preliminary data.</text>
</comment>
<keyword evidence="2 3" id="KW-0378">Hydrolase</keyword>
<dbReference type="RefSeq" id="WP_162392335.1">
    <property type="nucleotide sequence ID" value="NZ_JAABOZ010000001.1"/>
</dbReference>
<evidence type="ECO:0000256" key="2">
    <source>
        <dbReference type="ARBA" id="ARBA00022801"/>
    </source>
</evidence>
<dbReference type="InterPro" id="IPR002018">
    <property type="entry name" value="CarbesteraseB"/>
</dbReference>
<protein>
    <recommendedName>
        <fullName evidence="3">Carboxylic ester hydrolase</fullName>
        <ecNumber evidence="3">3.1.1.-</ecNumber>
    </recommendedName>
</protein>
<evidence type="ECO:0000259" key="4">
    <source>
        <dbReference type="Pfam" id="PF00135"/>
    </source>
</evidence>
<dbReference type="EMBL" id="JAAGWK010000022">
    <property type="protein sequence ID" value="NEL55494.1"/>
    <property type="molecule type" value="Genomic_DNA"/>
</dbReference>
<dbReference type="PROSITE" id="PS00122">
    <property type="entry name" value="CARBOXYLESTERASE_B_1"/>
    <property type="match status" value="1"/>
</dbReference>
<dbReference type="EC" id="3.1.1.-" evidence="3"/>
<gene>
    <name evidence="5" type="ORF">G1H19_16020</name>
</gene>
<proteinExistence type="inferred from homology"/>
<comment type="similarity">
    <text evidence="1 3">Belongs to the type-B carboxylesterase/lipase family.</text>
</comment>
<dbReference type="SUPFAM" id="SSF53474">
    <property type="entry name" value="alpha/beta-Hydrolases"/>
    <property type="match status" value="1"/>
</dbReference>
<organism evidence="5 6">
    <name type="scientific">Goekera deserti</name>
    <dbReference type="NCBI Taxonomy" id="2497753"/>
    <lineage>
        <taxon>Bacteria</taxon>
        <taxon>Bacillati</taxon>
        <taxon>Actinomycetota</taxon>
        <taxon>Actinomycetes</taxon>
        <taxon>Geodermatophilales</taxon>
        <taxon>Geodermatophilaceae</taxon>
        <taxon>Goekera</taxon>
    </lineage>
</organism>
<dbReference type="GO" id="GO:0016787">
    <property type="term" value="F:hydrolase activity"/>
    <property type="evidence" value="ECO:0007669"/>
    <property type="project" value="UniProtKB-KW"/>
</dbReference>
<evidence type="ECO:0000313" key="5">
    <source>
        <dbReference type="EMBL" id="NEL55494.1"/>
    </source>
</evidence>
<sequence>MSTTTDRHVVGETSRGAVRGAWREGSAAFLGIPFAEPPFGDLRLLAPVRRAPWPGVRDALVHAPTPQRRALAEVTTIPEPSIPGEDVLTVDVFTPQPSGTDLLPVLVYVHGGGFVAGSPASPWYDGAAFNRDGVVTVTVSYRLGFEGFGWVPDAPANRGVLDWLLALEWVREEISAFGGDPRRVTIAGQSAGGGAVLTLLTLPRARGLFARALCMSGSPGDVPLAAAQATTGALAARLGVPADRAGICAVAEADLIEATDWVQPPPDPSLDDLLGGMRAMAGGRSLGPVVDGDLVPWTVSEGLRVGAGSDVPLLMGSTRGEFSRVPLLFRRLFDDATVPGVLDRLGLPPELAARYAAALPGSHPAEVVGQYISDAVFRRRVVEWAALRRGAAPTWVYDFAWPSTVSGIAEHCLDVPFAFDLLDDPDVTRVAGPDAPQSLADAVHGAVVAFATDGDPGWPSCSGDTEPVMVFDAVSGTAPGRYDSARVLAAR</sequence>